<name>A0ABY2G2X1_9FLAO</name>
<keyword evidence="3" id="KW-1185">Reference proteome</keyword>
<protein>
    <recommendedName>
        <fullName evidence="4">DUF4595 domain-containing protein</fullName>
    </recommendedName>
</protein>
<feature type="signal peptide" evidence="1">
    <location>
        <begin position="1"/>
        <end position="18"/>
    </location>
</feature>
<accession>A0ABY2G2X1</accession>
<dbReference type="Proteomes" id="UP000294930">
    <property type="component" value="Unassembled WGS sequence"/>
</dbReference>
<proteinExistence type="predicted"/>
<dbReference type="RefSeq" id="WP_129761759.1">
    <property type="nucleotide sequence ID" value="NZ_SOQZ01000008.1"/>
</dbReference>
<organism evidence="2 3">
    <name type="scientific">Meridianimaribacter flavus</name>
    <dbReference type="NCBI Taxonomy" id="571115"/>
    <lineage>
        <taxon>Bacteria</taxon>
        <taxon>Pseudomonadati</taxon>
        <taxon>Bacteroidota</taxon>
        <taxon>Flavobacteriia</taxon>
        <taxon>Flavobacteriales</taxon>
        <taxon>Flavobacteriaceae</taxon>
        <taxon>Meridianimaribacter</taxon>
    </lineage>
</organism>
<dbReference type="EMBL" id="SOQZ01000008">
    <property type="protein sequence ID" value="TDY07251.1"/>
    <property type="molecule type" value="Genomic_DNA"/>
</dbReference>
<comment type="caution">
    <text evidence="2">The sequence shown here is derived from an EMBL/GenBank/DDBJ whole genome shotgun (WGS) entry which is preliminary data.</text>
</comment>
<feature type="chain" id="PRO_5047350192" description="DUF4595 domain-containing protein" evidence="1">
    <location>
        <begin position="19"/>
        <end position="269"/>
    </location>
</feature>
<evidence type="ECO:0000256" key="1">
    <source>
        <dbReference type="SAM" id="SignalP"/>
    </source>
</evidence>
<keyword evidence="1" id="KW-0732">Signal</keyword>
<evidence type="ECO:0000313" key="2">
    <source>
        <dbReference type="EMBL" id="TDY07251.1"/>
    </source>
</evidence>
<gene>
    <name evidence="2" type="ORF">A8975_2793</name>
</gene>
<sequence>MRLLLFCCVLFIFKTSFSQDYPEGTKHIKTILSTVYKKKDTLEHRKLVTYYDENWNVLHNTNTLSSALDKGSKTVTLIDTDKKYVSAIITSEKDTLDYIVYLYDDKGNRTNYYQIRKGDTLNDQKRTYDEFGNNTKLYNKKNGNYYLSFEANYNKHGEVTQRHWYNVNQDIIKIEKFIYSDDGKTKKYFKTNNKGNLELQTETQEIAHRVIKKTYHTEARGINYGITIIKKKGYYSITKNDEKDQLKRLEIFDKKGKLTTSVYINYEEL</sequence>
<evidence type="ECO:0008006" key="4">
    <source>
        <dbReference type="Google" id="ProtNLM"/>
    </source>
</evidence>
<reference evidence="2 3" key="1">
    <citation type="submission" date="2019-03" db="EMBL/GenBank/DDBJ databases">
        <title>Genomic Encyclopedia of Type Strains, Phase III (KMG-III): the genomes of soil and plant-associated and newly described type strains.</title>
        <authorList>
            <person name="Whitman W."/>
        </authorList>
    </citation>
    <scope>NUCLEOTIDE SEQUENCE [LARGE SCALE GENOMIC DNA]</scope>
    <source>
        <strain evidence="2 3">CGMCC 1.10957</strain>
    </source>
</reference>
<evidence type="ECO:0000313" key="3">
    <source>
        <dbReference type="Proteomes" id="UP000294930"/>
    </source>
</evidence>